<evidence type="ECO:0000259" key="3">
    <source>
        <dbReference type="PROSITE" id="PS50093"/>
    </source>
</evidence>
<dbReference type="Pfam" id="PF13205">
    <property type="entry name" value="Big_5"/>
    <property type="match status" value="1"/>
</dbReference>
<dbReference type="PROSITE" id="PS50093">
    <property type="entry name" value="PKD"/>
    <property type="match status" value="1"/>
</dbReference>
<dbReference type="SUPFAM" id="SSF49299">
    <property type="entry name" value="PKD domain"/>
    <property type="match status" value="1"/>
</dbReference>
<dbReference type="InterPro" id="IPR008964">
    <property type="entry name" value="Invasin/intimin_cell_adhesion"/>
</dbReference>
<dbReference type="AlphaFoldDB" id="A0A1V6N2S8"/>
<proteinExistence type="predicted"/>
<gene>
    <name evidence="4" type="ORF">MBBAR_6c00120</name>
</gene>
<dbReference type="Pfam" id="PF13290">
    <property type="entry name" value="CHB_HEX_C_1"/>
    <property type="match status" value="3"/>
</dbReference>
<dbReference type="InterPro" id="IPR022409">
    <property type="entry name" value="PKD/Chitinase_dom"/>
</dbReference>
<dbReference type="InterPro" id="IPR035986">
    <property type="entry name" value="PKD_dom_sf"/>
</dbReference>
<dbReference type="EMBL" id="JXMW01000006">
    <property type="protein sequence ID" value="OQD58902.1"/>
    <property type="molecule type" value="Genomic_DNA"/>
</dbReference>
<dbReference type="OrthoDB" id="78491at2157"/>
<feature type="region of interest" description="Disordered" evidence="2">
    <location>
        <begin position="422"/>
        <end position="445"/>
    </location>
</feature>
<dbReference type="SUPFAM" id="SSF50998">
    <property type="entry name" value="Quinoprotein alcohol dehydrogenase-like"/>
    <property type="match status" value="1"/>
</dbReference>
<comment type="caution">
    <text evidence="4">The sequence shown here is derived from an EMBL/GenBank/DDBJ whole genome shotgun (WGS) entry which is preliminary data.</text>
</comment>
<dbReference type="InterPro" id="IPR011047">
    <property type="entry name" value="Quinoprotein_ADH-like_sf"/>
</dbReference>
<dbReference type="CDD" id="cd00146">
    <property type="entry name" value="PKD"/>
    <property type="match status" value="1"/>
</dbReference>
<dbReference type="SUPFAM" id="SSF49373">
    <property type="entry name" value="Invasin/intimin cell-adhesion fragments"/>
    <property type="match status" value="1"/>
</dbReference>
<dbReference type="Gene3D" id="2.60.40.10">
    <property type="entry name" value="Immunoglobulins"/>
    <property type="match status" value="1"/>
</dbReference>
<dbReference type="SMART" id="SM00089">
    <property type="entry name" value="PKD"/>
    <property type="match status" value="1"/>
</dbReference>
<dbReference type="InterPro" id="IPR015943">
    <property type="entry name" value="WD40/YVTN_repeat-like_dom_sf"/>
</dbReference>
<name>A0A1V6N2S8_METAZ</name>
<evidence type="ECO:0000313" key="5">
    <source>
        <dbReference type="Proteomes" id="UP000191661"/>
    </source>
</evidence>
<protein>
    <submittedName>
        <fullName evidence="4">Adhesin-like protein</fullName>
    </submittedName>
</protein>
<evidence type="ECO:0000256" key="1">
    <source>
        <dbReference type="ARBA" id="ARBA00022729"/>
    </source>
</evidence>
<dbReference type="InterPro" id="IPR032812">
    <property type="entry name" value="SbsA_Ig"/>
</dbReference>
<keyword evidence="1" id="KW-0732">Signal</keyword>
<dbReference type="InterPro" id="IPR013783">
    <property type="entry name" value="Ig-like_fold"/>
</dbReference>
<keyword evidence="5" id="KW-1185">Reference proteome</keyword>
<feature type="domain" description="PKD" evidence="3">
    <location>
        <begin position="815"/>
        <end position="866"/>
    </location>
</feature>
<sequence length="1213" mass="132217">MIIRKLKKNTFTMLLLITIVIFSVTMISSVSATDITNSTDGGIKQGIIDSDDGILHLSDGIYSGENNTNITLDKNMTIIGHSKENTIIDGQGVNKFFNIPTGTGYSLTLINLTLINGFSASNNGTISNNGGTINIENCVFNNNSGYSVILNGYVSGSQKSFLTIKNSNFNGNPATNVIYNRGFNATEKSIANINSSNFNNNNRIYSVYGEIVANYNRFMNNAISASASQNTLNFDFNWWGSNNAPSVVTTNRFIVNVIPNGKGSFNYTIVLNDSNIEYNSSLLPDFNGVYYYYDGGSNTTFSAKNNQSLSTDPTQNNFFLVVDNYKSQKITNNMTVNPIKNANVGENITVSGTLKDVNNQNVDNVIVTVVFSNGTSYNITVHDGIFSQSFTATSAGNFDVLVTYNGNDITTTGNTSFKVKESTIGQDNSSKPQFNNGESDFVGPDTNSTKWNATLTANGKLAIGSDGTIYLLDTNGALSAYTPNGILKWKTENIATGTNSYPAIGNNGTIYIASNGTLFAFNKNGVLVNRFDSDSLGIGQSTSPQIGFDGTVYVVFNTTLYAINPNFSLKWKYDFYRLDILNATGNVTSYSISIVTNGVIIDSNDIIFVAVSENQGASNKYIYSIQAILPNGTKKFESVVGTSSSAPIQAIAEYMDVVYVEMRNTFLIISKENGTFKSTSGGSLSANPIAVGPGGVVIFGGNPMVAIRPDGSEVWSGWVYGLQAVYCFGADGVFYAKIGGVLLSIPVDNVMNGDPSQFMTKWRLAVDATDVAIGPNGTLYVVGGNRLYALQDLSVDFNYDTNNKDVDFVSNISHPVESYLWDFGDGNTSDQANPTHTYAKYGNYTVKLVINTLSGEVGNFETVIEVNDNINPIANADKDSGTYYKNIQVELYLNEPGKIYYTLNGSTPTNESILYNGLITISSNSILKFIAIDESGNPSEVYTRDYTIDKTPVNVTANNKGGSYYDNILVTLNTSRDCKIYYTLDGSTPISTSNEYTGPIIINKSLTLKFISVNEAGISSNVVTEKYTLDKSTPIGKVNYNSGTYNKNLKIALSMNKKGTIYYKLNNNAYIQYKGPITISKSSTISYYVKDLSGRVSKTTTLKYTIDKTSPKITKITPKNGYTKVAAKKQQIVIKFSEKIKATTSKYLKHIKLVNNKNKKVSTKVTIKGNNLIIKTAKLSSKITYKLSIIKNLFKDYAGNKYSKGINLKFKTR</sequence>
<dbReference type="Gene3D" id="2.130.10.10">
    <property type="entry name" value="YVTN repeat-like/Quinoprotein amine dehydrogenase"/>
    <property type="match status" value="1"/>
</dbReference>
<dbReference type="InterPro" id="IPR018391">
    <property type="entry name" value="PQQ_b-propeller_rpt"/>
</dbReference>
<dbReference type="SMART" id="SM00564">
    <property type="entry name" value="PQQ"/>
    <property type="match status" value="3"/>
</dbReference>
<reference evidence="4 5" key="1">
    <citation type="submission" date="2014-12" db="EMBL/GenBank/DDBJ databases">
        <title>Genome sequence of Methanobrevibacter arboriphilicus DH1, DSM1125.</title>
        <authorList>
            <person name="Poehlein A."/>
            <person name="Thauer R.K."/>
            <person name="Seedorf H."/>
            <person name="Daniel R."/>
        </authorList>
    </citation>
    <scope>NUCLEOTIDE SEQUENCE [LARGE SCALE GENOMIC DNA]</scope>
    <source>
        <strain evidence="4 5">DH1</strain>
    </source>
</reference>
<dbReference type="RefSeq" id="WP_080459967.1">
    <property type="nucleotide sequence ID" value="NZ_JXMW01000006.1"/>
</dbReference>
<organism evidence="4 5">
    <name type="scientific">Methanobrevibacter arboriphilus JCM 13429 = DSM 1125</name>
    <dbReference type="NCBI Taxonomy" id="1300164"/>
    <lineage>
        <taxon>Archaea</taxon>
        <taxon>Methanobacteriati</taxon>
        <taxon>Methanobacteriota</taxon>
        <taxon>Methanomada group</taxon>
        <taxon>Methanobacteria</taxon>
        <taxon>Methanobacteriales</taxon>
        <taxon>Methanobacteriaceae</taxon>
        <taxon>Methanobrevibacter</taxon>
    </lineage>
</organism>
<dbReference type="InterPro" id="IPR059177">
    <property type="entry name" value="GH29D-like_dom"/>
</dbReference>
<accession>A0A1V6N2S8</accession>
<evidence type="ECO:0000256" key="2">
    <source>
        <dbReference type="SAM" id="MobiDB-lite"/>
    </source>
</evidence>
<dbReference type="InterPro" id="IPR000601">
    <property type="entry name" value="PKD_dom"/>
</dbReference>
<feature type="compositionally biased region" description="Polar residues" evidence="2">
    <location>
        <begin position="422"/>
        <end position="438"/>
    </location>
</feature>
<dbReference type="Pfam" id="PF18911">
    <property type="entry name" value="PKD_4"/>
    <property type="match status" value="1"/>
</dbReference>
<dbReference type="Proteomes" id="UP000191661">
    <property type="component" value="Unassembled WGS sequence"/>
</dbReference>
<evidence type="ECO:0000313" key="4">
    <source>
        <dbReference type="EMBL" id="OQD58902.1"/>
    </source>
</evidence>